<name>A0A077ZLY3_TRITR</name>
<dbReference type="PANTHER" id="PTHR11177">
    <property type="entry name" value="CHITINASE"/>
    <property type="match status" value="1"/>
</dbReference>
<dbReference type="Gene3D" id="3.20.20.80">
    <property type="entry name" value="Glycosidases"/>
    <property type="match status" value="2"/>
</dbReference>
<dbReference type="SUPFAM" id="SSF51445">
    <property type="entry name" value="(Trans)glycosidases"/>
    <property type="match status" value="1"/>
</dbReference>
<dbReference type="GO" id="GO:0004568">
    <property type="term" value="F:chitinase activity"/>
    <property type="evidence" value="ECO:0007669"/>
    <property type="project" value="TreeGrafter"/>
</dbReference>
<organism evidence="2 3">
    <name type="scientific">Trichuris trichiura</name>
    <name type="common">Whipworm</name>
    <name type="synonym">Trichocephalus trichiurus</name>
    <dbReference type="NCBI Taxonomy" id="36087"/>
    <lineage>
        <taxon>Eukaryota</taxon>
        <taxon>Metazoa</taxon>
        <taxon>Ecdysozoa</taxon>
        <taxon>Nematoda</taxon>
        <taxon>Enoplea</taxon>
        <taxon>Dorylaimia</taxon>
        <taxon>Trichinellida</taxon>
        <taxon>Trichuridae</taxon>
        <taxon>Trichuris</taxon>
    </lineage>
</organism>
<dbReference type="PROSITE" id="PS51910">
    <property type="entry name" value="GH18_2"/>
    <property type="match status" value="1"/>
</dbReference>
<proteinExistence type="predicted"/>
<dbReference type="GO" id="GO:0008061">
    <property type="term" value="F:chitin binding"/>
    <property type="evidence" value="ECO:0007669"/>
    <property type="project" value="TreeGrafter"/>
</dbReference>
<sequence>MLSIGGWTFGTRKFKTMAFNSENRQTFIKSVIEYLRRHEFDENKKSMVKLLQVVKSDCQLREPLDYPFHLTYFRLLDFINLMSYDFYGSWDWQTGIDGPLFSHPSCAAAALAGHLP</sequence>
<evidence type="ECO:0000259" key="1">
    <source>
        <dbReference type="PROSITE" id="PS51910"/>
    </source>
</evidence>
<reference evidence="2" key="2">
    <citation type="submission" date="2014-03" db="EMBL/GenBank/DDBJ databases">
        <title>The whipworm genome and dual-species transcriptomics of an intimate host-pathogen interaction.</title>
        <authorList>
            <person name="Foth B.J."/>
            <person name="Tsai I.J."/>
            <person name="Reid A.J."/>
            <person name="Bancroft A.J."/>
            <person name="Nichol S."/>
            <person name="Tracey A."/>
            <person name="Holroyd N."/>
            <person name="Cotton J.A."/>
            <person name="Stanley E.J."/>
            <person name="Zarowiecki M."/>
            <person name="Liu J.Z."/>
            <person name="Huckvale T."/>
            <person name="Cooper P.J."/>
            <person name="Grencis R.K."/>
            <person name="Berriman M."/>
        </authorList>
    </citation>
    <scope>NUCLEOTIDE SEQUENCE [LARGE SCALE GENOMIC DNA]</scope>
</reference>
<protein>
    <submittedName>
        <fullName evidence="2">Glyco hydro 18 domain containing protein</fullName>
    </submittedName>
</protein>
<keyword evidence="3" id="KW-1185">Reference proteome</keyword>
<reference evidence="2" key="1">
    <citation type="submission" date="2014-01" db="EMBL/GenBank/DDBJ databases">
        <authorList>
            <person name="Aslett M."/>
        </authorList>
    </citation>
    <scope>NUCLEOTIDE SEQUENCE</scope>
</reference>
<gene>
    <name evidence="2" type="ORF">TTRE_0000981001</name>
</gene>
<dbReference type="GO" id="GO:0005975">
    <property type="term" value="P:carbohydrate metabolic process"/>
    <property type="evidence" value="ECO:0007669"/>
    <property type="project" value="InterPro"/>
</dbReference>
<dbReference type="EMBL" id="HG809088">
    <property type="protein sequence ID" value="CDW61351.1"/>
    <property type="molecule type" value="Genomic_DNA"/>
</dbReference>
<dbReference type="Proteomes" id="UP000030665">
    <property type="component" value="Unassembled WGS sequence"/>
</dbReference>
<dbReference type="InterPro" id="IPR017853">
    <property type="entry name" value="GH"/>
</dbReference>
<dbReference type="STRING" id="36087.A0A077ZLY3"/>
<dbReference type="PANTHER" id="PTHR11177:SF317">
    <property type="entry name" value="CHITINASE 12-RELATED"/>
    <property type="match status" value="1"/>
</dbReference>
<feature type="domain" description="GH18" evidence="1">
    <location>
        <begin position="1"/>
        <end position="116"/>
    </location>
</feature>
<dbReference type="InterPro" id="IPR001223">
    <property type="entry name" value="Glyco_hydro18_cat"/>
</dbReference>
<evidence type="ECO:0000313" key="2">
    <source>
        <dbReference type="EMBL" id="CDW61351.1"/>
    </source>
</evidence>
<dbReference type="OrthoDB" id="76388at2759"/>
<dbReference type="GO" id="GO:0005576">
    <property type="term" value="C:extracellular region"/>
    <property type="evidence" value="ECO:0007669"/>
    <property type="project" value="TreeGrafter"/>
</dbReference>
<evidence type="ECO:0000313" key="3">
    <source>
        <dbReference type="Proteomes" id="UP000030665"/>
    </source>
</evidence>
<dbReference type="InterPro" id="IPR050314">
    <property type="entry name" value="Glycosyl_Hydrlase_18"/>
</dbReference>
<dbReference type="GO" id="GO:0006032">
    <property type="term" value="P:chitin catabolic process"/>
    <property type="evidence" value="ECO:0007669"/>
    <property type="project" value="TreeGrafter"/>
</dbReference>
<accession>A0A077ZLY3</accession>
<dbReference type="AlphaFoldDB" id="A0A077ZLY3"/>
<dbReference type="Pfam" id="PF00704">
    <property type="entry name" value="Glyco_hydro_18"/>
    <property type="match status" value="1"/>
</dbReference>